<dbReference type="PROSITE" id="PS50330">
    <property type="entry name" value="UIM"/>
    <property type="match status" value="1"/>
</dbReference>
<comment type="caution">
    <text evidence="2">The sequence shown here is derived from an EMBL/GenBank/DDBJ whole genome shotgun (WGS) entry which is preliminary data.</text>
</comment>
<evidence type="ECO:0000256" key="1">
    <source>
        <dbReference type="SAM" id="MobiDB-lite"/>
    </source>
</evidence>
<evidence type="ECO:0000313" key="3">
    <source>
        <dbReference type="Proteomes" id="UP000750711"/>
    </source>
</evidence>
<keyword evidence="3" id="KW-1185">Reference proteome</keyword>
<organism evidence="2 3">
    <name type="scientific">Trichoglossum hirsutum</name>
    <dbReference type="NCBI Taxonomy" id="265104"/>
    <lineage>
        <taxon>Eukaryota</taxon>
        <taxon>Fungi</taxon>
        <taxon>Dikarya</taxon>
        <taxon>Ascomycota</taxon>
        <taxon>Pezizomycotina</taxon>
        <taxon>Geoglossomycetes</taxon>
        <taxon>Geoglossales</taxon>
        <taxon>Geoglossaceae</taxon>
        <taxon>Trichoglossum</taxon>
    </lineage>
</organism>
<gene>
    <name evidence="2" type="ORF">GP486_007821</name>
</gene>
<protein>
    <submittedName>
        <fullName evidence="2">Uncharacterized protein</fullName>
    </submittedName>
</protein>
<dbReference type="EMBL" id="JAGHQM010002460">
    <property type="protein sequence ID" value="KAH0548633.1"/>
    <property type="molecule type" value="Genomic_DNA"/>
</dbReference>
<dbReference type="InterPro" id="IPR003903">
    <property type="entry name" value="UIM_dom"/>
</dbReference>
<name>A0A9P8I5N1_9PEZI</name>
<accession>A0A9P8I5N1</accession>
<evidence type="ECO:0000313" key="2">
    <source>
        <dbReference type="EMBL" id="KAH0548633.1"/>
    </source>
</evidence>
<dbReference type="AlphaFoldDB" id="A0A9P8I5N1"/>
<proteinExistence type="predicted"/>
<feature type="compositionally biased region" description="Acidic residues" evidence="1">
    <location>
        <begin position="136"/>
        <end position="149"/>
    </location>
</feature>
<sequence length="149" mass="17005">MASTSPIGDALIGSRRWTDSQVTRMVEILLGPDDTAALVLLKSVRNSLSEAIKRAWPFVHGNPNVPPPQLLSDDKELEEVEEESEEEELELEKEESEEEEEEEEEESEEEEEEEELEEEESVEEGLADEDIRVLDADAEYEEDIQYPVV</sequence>
<feature type="compositionally biased region" description="Acidic residues" evidence="1">
    <location>
        <begin position="75"/>
        <end position="128"/>
    </location>
</feature>
<reference evidence="2" key="1">
    <citation type="submission" date="2021-03" db="EMBL/GenBank/DDBJ databases">
        <title>Comparative genomics and phylogenomic investigation of the class Geoglossomycetes provide insights into ecological specialization and systematics.</title>
        <authorList>
            <person name="Melie T."/>
            <person name="Pirro S."/>
            <person name="Miller A.N."/>
            <person name="Quandt A."/>
        </authorList>
    </citation>
    <scope>NUCLEOTIDE SEQUENCE</scope>
    <source>
        <strain evidence="2">CAQ_001_2017</strain>
    </source>
</reference>
<dbReference type="Proteomes" id="UP000750711">
    <property type="component" value="Unassembled WGS sequence"/>
</dbReference>
<feature type="region of interest" description="Disordered" evidence="1">
    <location>
        <begin position="57"/>
        <end position="149"/>
    </location>
</feature>